<evidence type="ECO:0000256" key="11">
    <source>
        <dbReference type="ARBA" id="ARBA00023136"/>
    </source>
</evidence>
<comment type="cofactor">
    <cofactor evidence="1">
        <name>heme b</name>
        <dbReference type="ChEBI" id="CHEBI:60344"/>
    </cofactor>
</comment>
<dbReference type="Gene3D" id="1.20.950.20">
    <property type="entry name" value="Transmembrane di-heme cytochromes, Chain C"/>
    <property type="match status" value="1"/>
</dbReference>
<evidence type="ECO:0000256" key="9">
    <source>
        <dbReference type="ARBA" id="ARBA00022989"/>
    </source>
</evidence>
<comment type="caution">
    <text evidence="15">The sequence shown here is derived from an EMBL/GenBank/DDBJ whole genome shotgun (WGS) entry which is preliminary data.</text>
</comment>
<evidence type="ECO:0000256" key="8">
    <source>
        <dbReference type="ARBA" id="ARBA00022982"/>
    </source>
</evidence>
<dbReference type="InterPro" id="IPR011577">
    <property type="entry name" value="Cyt_b561_bac/Ni-Hgenase"/>
</dbReference>
<evidence type="ECO:0000256" key="10">
    <source>
        <dbReference type="ARBA" id="ARBA00023004"/>
    </source>
</evidence>
<gene>
    <name evidence="15" type="ORF">LZ538_01995</name>
</gene>
<evidence type="ECO:0000256" key="6">
    <source>
        <dbReference type="ARBA" id="ARBA00022692"/>
    </source>
</evidence>
<keyword evidence="8" id="KW-0249">Electron transport</keyword>
<keyword evidence="7" id="KW-0479">Metal-binding</keyword>
<dbReference type="InterPro" id="IPR052168">
    <property type="entry name" value="Cytochrome_b561_oxidase"/>
</dbReference>
<proteinExistence type="inferred from homology"/>
<accession>A0ABT0RZV2</accession>
<keyword evidence="6 13" id="KW-0812">Transmembrane</keyword>
<evidence type="ECO:0000313" key="16">
    <source>
        <dbReference type="Proteomes" id="UP001165342"/>
    </source>
</evidence>
<protein>
    <submittedName>
        <fullName evidence="15">Cytochrome b</fullName>
    </submittedName>
</protein>
<feature type="transmembrane region" description="Helical" evidence="13">
    <location>
        <begin position="102"/>
        <end position="118"/>
    </location>
</feature>
<keyword evidence="11 13" id="KW-0472">Membrane</keyword>
<dbReference type="EMBL" id="JAMGBE010000001">
    <property type="protein sequence ID" value="MCL6728825.1"/>
    <property type="molecule type" value="Genomic_DNA"/>
</dbReference>
<feature type="transmembrane region" description="Helical" evidence="13">
    <location>
        <begin position="55"/>
        <end position="75"/>
    </location>
</feature>
<comment type="subcellular location">
    <subcellularLocation>
        <location evidence="2">Cell membrane</location>
        <topology evidence="2">Multi-pass membrane protein</topology>
    </subcellularLocation>
</comment>
<organism evidence="15 16">
    <name type="scientific">Sphingomonas hankyongi</name>
    <dbReference type="NCBI Taxonomy" id="2908209"/>
    <lineage>
        <taxon>Bacteria</taxon>
        <taxon>Pseudomonadati</taxon>
        <taxon>Pseudomonadota</taxon>
        <taxon>Alphaproteobacteria</taxon>
        <taxon>Sphingomonadales</taxon>
        <taxon>Sphingomonadaceae</taxon>
        <taxon>Sphingomonas</taxon>
    </lineage>
</organism>
<evidence type="ECO:0000259" key="14">
    <source>
        <dbReference type="Pfam" id="PF01292"/>
    </source>
</evidence>
<dbReference type="SUPFAM" id="SSF81342">
    <property type="entry name" value="Transmembrane di-heme cytochromes"/>
    <property type="match status" value="1"/>
</dbReference>
<evidence type="ECO:0000256" key="2">
    <source>
        <dbReference type="ARBA" id="ARBA00004651"/>
    </source>
</evidence>
<feature type="transmembrane region" description="Helical" evidence="13">
    <location>
        <begin position="155"/>
        <end position="172"/>
    </location>
</feature>
<reference evidence="15" key="1">
    <citation type="submission" date="2022-05" db="EMBL/GenBank/DDBJ databases">
        <authorList>
            <person name="Jo J.-H."/>
            <person name="Im W.-T."/>
        </authorList>
    </citation>
    <scope>NUCLEOTIDE SEQUENCE</scope>
    <source>
        <strain evidence="15">SE220</strain>
    </source>
</reference>
<keyword evidence="10" id="KW-0408">Iron</keyword>
<evidence type="ECO:0000256" key="4">
    <source>
        <dbReference type="ARBA" id="ARBA00022475"/>
    </source>
</evidence>
<keyword evidence="16" id="KW-1185">Reference proteome</keyword>
<keyword evidence="3" id="KW-0813">Transport</keyword>
<evidence type="ECO:0000313" key="15">
    <source>
        <dbReference type="EMBL" id="MCL6728825.1"/>
    </source>
</evidence>
<feature type="domain" description="Cytochrome b561 bacterial/Ni-hydrogenase" evidence="14">
    <location>
        <begin position="16"/>
        <end position="186"/>
    </location>
</feature>
<evidence type="ECO:0000256" key="13">
    <source>
        <dbReference type="SAM" id="Phobius"/>
    </source>
</evidence>
<evidence type="ECO:0000256" key="3">
    <source>
        <dbReference type="ARBA" id="ARBA00022448"/>
    </source>
</evidence>
<dbReference type="InterPro" id="IPR016174">
    <property type="entry name" value="Di-haem_cyt_TM"/>
</dbReference>
<evidence type="ECO:0000256" key="7">
    <source>
        <dbReference type="ARBA" id="ARBA00022723"/>
    </source>
</evidence>
<keyword evidence="5" id="KW-0349">Heme</keyword>
<keyword evidence="9 13" id="KW-1133">Transmembrane helix</keyword>
<sequence>MADYATEAREQHPLRRYSNIAVAFHWVTVALVLFQIWLGLSFADMAQGPERGELFAWHKTIGSIILLTVLARLTYRLQNPPPPYPPELPQWERIAGTWNHRLFYLLLIVMPIGGYLAVSGQSKGSTTELLGGLRIPVLPGISKQMGEFAGGVHELAAFLLIGLIALHVAAALKHQFVDRNRASGRMPPFKDPVDEPVVIGQGQEARSKAG</sequence>
<keyword evidence="4" id="KW-1003">Cell membrane</keyword>
<dbReference type="PANTHER" id="PTHR30529:SF1">
    <property type="entry name" value="CYTOCHROME B561 HOMOLOG 2"/>
    <property type="match status" value="1"/>
</dbReference>
<dbReference type="PANTHER" id="PTHR30529">
    <property type="entry name" value="CYTOCHROME B561"/>
    <property type="match status" value="1"/>
</dbReference>
<evidence type="ECO:0000256" key="1">
    <source>
        <dbReference type="ARBA" id="ARBA00001970"/>
    </source>
</evidence>
<dbReference type="RefSeq" id="WP_249830328.1">
    <property type="nucleotide sequence ID" value="NZ_JAMGBE010000001.1"/>
</dbReference>
<evidence type="ECO:0000256" key="12">
    <source>
        <dbReference type="ARBA" id="ARBA00037975"/>
    </source>
</evidence>
<comment type="similarity">
    <text evidence="12">Belongs to the cytochrome b561 family.</text>
</comment>
<evidence type="ECO:0000256" key="5">
    <source>
        <dbReference type="ARBA" id="ARBA00022617"/>
    </source>
</evidence>
<dbReference type="Proteomes" id="UP001165342">
    <property type="component" value="Unassembled WGS sequence"/>
</dbReference>
<dbReference type="Pfam" id="PF01292">
    <property type="entry name" value="Ni_hydr_CYTB"/>
    <property type="match status" value="1"/>
</dbReference>
<name>A0ABT0RZV2_9SPHN</name>
<feature type="transmembrane region" description="Helical" evidence="13">
    <location>
        <begin position="20"/>
        <end position="43"/>
    </location>
</feature>